<dbReference type="Proteomes" id="UP000737391">
    <property type="component" value="Unassembled WGS sequence"/>
</dbReference>
<feature type="coiled-coil region" evidence="1">
    <location>
        <begin position="127"/>
        <end position="161"/>
    </location>
</feature>
<name>A0A9P5BE79_9HYPO</name>
<organism evidence="3 4">
    <name type="scientific">Fusarium agapanthi</name>
    <dbReference type="NCBI Taxonomy" id="1803897"/>
    <lineage>
        <taxon>Eukaryota</taxon>
        <taxon>Fungi</taxon>
        <taxon>Dikarya</taxon>
        <taxon>Ascomycota</taxon>
        <taxon>Pezizomycotina</taxon>
        <taxon>Sordariomycetes</taxon>
        <taxon>Hypocreomycetidae</taxon>
        <taxon>Hypocreales</taxon>
        <taxon>Nectriaceae</taxon>
        <taxon>Fusarium</taxon>
        <taxon>Fusarium fujikuroi species complex</taxon>
    </lineage>
</organism>
<sequence>MGRTFAPVLLRWRETTDYLLSLRLKKSLLLQVTDESDRSETEPSIPAPQKPQTNPVTSKHPATESLEASPKQPRRQEIAVLAMTGDNTEFLLTDCDLISEPKQYQDDAKDSFLKMLRKLPILASIAVEKLELERVVTSQHVKSLEDDLTNARECLTKLEDATSPLMAGSAVHVANEEKLQRAKPIIEAASPEVWSAGLWIHEHAKSNTSAALDEKLQQLEATQARLGRLIEELEA</sequence>
<evidence type="ECO:0000313" key="3">
    <source>
        <dbReference type="EMBL" id="KAF4500429.1"/>
    </source>
</evidence>
<evidence type="ECO:0000313" key="4">
    <source>
        <dbReference type="Proteomes" id="UP000737391"/>
    </source>
</evidence>
<evidence type="ECO:0000256" key="2">
    <source>
        <dbReference type="SAM" id="MobiDB-lite"/>
    </source>
</evidence>
<accession>A0A9P5BE79</accession>
<dbReference type="EMBL" id="LUFC02000194">
    <property type="protein sequence ID" value="KAF4500429.1"/>
    <property type="molecule type" value="Genomic_DNA"/>
</dbReference>
<comment type="caution">
    <text evidence="3">The sequence shown here is derived from an EMBL/GenBank/DDBJ whole genome shotgun (WGS) entry which is preliminary data.</text>
</comment>
<keyword evidence="1" id="KW-0175">Coiled coil</keyword>
<keyword evidence="4" id="KW-1185">Reference proteome</keyword>
<dbReference type="AlphaFoldDB" id="A0A9P5BE79"/>
<reference evidence="3" key="1">
    <citation type="submission" date="2020-01" db="EMBL/GenBank/DDBJ databases">
        <title>Identification and distribution of gene clusters putatively required for synthesis of sphingolipid metabolism inhibitors in phylogenetically diverse species of the filamentous fungus Fusarium.</title>
        <authorList>
            <person name="Kim H.-S."/>
            <person name="Busman M."/>
            <person name="Brown D.W."/>
            <person name="Divon H."/>
            <person name="Uhlig S."/>
            <person name="Proctor R.H."/>
        </authorList>
    </citation>
    <scope>NUCLEOTIDE SEQUENCE</scope>
    <source>
        <strain evidence="3">NRRL 31653</strain>
    </source>
</reference>
<dbReference type="OrthoDB" id="5098667at2759"/>
<feature type="region of interest" description="Disordered" evidence="2">
    <location>
        <begin position="32"/>
        <end position="74"/>
    </location>
</feature>
<evidence type="ECO:0000256" key="1">
    <source>
        <dbReference type="SAM" id="Coils"/>
    </source>
</evidence>
<gene>
    <name evidence="3" type="ORF">FAGAP_3355</name>
</gene>
<proteinExistence type="predicted"/>
<protein>
    <submittedName>
        <fullName evidence="3">Uncharacterized protein</fullName>
    </submittedName>
</protein>